<keyword evidence="2" id="KW-1185">Reference proteome</keyword>
<organism evidence="1 2">
    <name type="scientific">Nostoc spongiaeforme FACHB-130</name>
    <dbReference type="NCBI Taxonomy" id="1357510"/>
    <lineage>
        <taxon>Bacteria</taxon>
        <taxon>Bacillati</taxon>
        <taxon>Cyanobacteriota</taxon>
        <taxon>Cyanophyceae</taxon>
        <taxon>Nostocales</taxon>
        <taxon>Nostocaceae</taxon>
        <taxon>Nostoc</taxon>
    </lineage>
</organism>
<dbReference type="InterPro" id="IPR013467">
    <property type="entry name" value="HNH78-like"/>
</dbReference>
<dbReference type="Proteomes" id="UP000603457">
    <property type="component" value="Unassembled WGS sequence"/>
</dbReference>
<accession>A0ABR8FR58</accession>
<name>A0ABR8FR58_9NOSO</name>
<comment type="caution">
    <text evidence="1">The sequence shown here is derived from an EMBL/GenBank/DDBJ whole genome shotgun (WGS) entry which is preliminary data.</text>
</comment>
<dbReference type="EMBL" id="JACJTB010000002">
    <property type="protein sequence ID" value="MBD2593435.1"/>
    <property type="molecule type" value="Genomic_DNA"/>
</dbReference>
<dbReference type="Gene3D" id="1.10.30.50">
    <property type="match status" value="1"/>
</dbReference>
<protein>
    <submittedName>
        <fullName evidence="1">TIGR02646 family protein</fullName>
    </submittedName>
</protein>
<proteinExistence type="predicted"/>
<evidence type="ECO:0000313" key="2">
    <source>
        <dbReference type="Proteomes" id="UP000603457"/>
    </source>
</evidence>
<reference evidence="1 2" key="1">
    <citation type="journal article" date="2020" name="ISME J.">
        <title>Comparative genomics reveals insights into cyanobacterial evolution and habitat adaptation.</title>
        <authorList>
            <person name="Chen M.Y."/>
            <person name="Teng W.K."/>
            <person name="Zhao L."/>
            <person name="Hu C.X."/>
            <person name="Zhou Y.K."/>
            <person name="Han B.P."/>
            <person name="Song L.R."/>
            <person name="Shu W.S."/>
        </authorList>
    </citation>
    <scope>NUCLEOTIDE SEQUENCE [LARGE SCALE GENOMIC DNA]</scope>
    <source>
        <strain evidence="1 2">FACHB-130</strain>
    </source>
</reference>
<gene>
    <name evidence="1" type="ORF">H6G74_03715</name>
</gene>
<sequence>MKYIKKGEEPEKFVVWKALANDDWEPNWNNLQSPEKPILHDALLKEQGYICCYCGMQITKATSHIEHLKPRKYYPHLALEYTNLIASCQGESEEPPPVPVHCGHQKKYWYDEKLMISSLEANCGDFFKYLASGEILPTDELDKKDAAQTTIEKLALNISKLQNMRRMAIEAVLLDIDELSELEIQQLVQGYAQADANGQYTPFCAAIAYLLQNYFCHS</sequence>
<evidence type="ECO:0000313" key="1">
    <source>
        <dbReference type="EMBL" id="MBD2593435.1"/>
    </source>
</evidence>
<dbReference type="RefSeq" id="WP_190966360.1">
    <property type="nucleotide sequence ID" value="NZ_JACJTB010000002.1"/>
</dbReference>
<dbReference type="NCBIfam" id="TIGR02646">
    <property type="entry name" value="retron system putative HNH endonuclease"/>
    <property type="match status" value="1"/>
</dbReference>